<comment type="subcellular location">
    <subcellularLocation>
        <location evidence="1">Endomembrane system</location>
        <topology evidence="1">Multi-pass membrane protein</topology>
    </subcellularLocation>
</comment>
<feature type="transmembrane region" description="Helical" evidence="5">
    <location>
        <begin position="69"/>
        <end position="89"/>
    </location>
</feature>
<organism evidence="7 8">
    <name type="scientific">Lederbergia lenta</name>
    <name type="common">Bacillus lentus</name>
    <dbReference type="NCBI Taxonomy" id="1467"/>
    <lineage>
        <taxon>Bacteria</taxon>
        <taxon>Bacillati</taxon>
        <taxon>Bacillota</taxon>
        <taxon>Bacilli</taxon>
        <taxon>Bacillales</taxon>
        <taxon>Bacillaceae</taxon>
        <taxon>Lederbergia</taxon>
    </lineage>
</organism>
<keyword evidence="3 5" id="KW-1133">Transmembrane helix</keyword>
<dbReference type="InterPro" id="IPR016983">
    <property type="entry name" value="UCP031804"/>
</dbReference>
<evidence type="ECO:0000256" key="3">
    <source>
        <dbReference type="ARBA" id="ARBA00022989"/>
    </source>
</evidence>
<keyword evidence="4 5" id="KW-0472">Membrane</keyword>
<evidence type="ECO:0000256" key="2">
    <source>
        <dbReference type="ARBA" id="ARBA00022692"/>
    </source>
</evidence>
<name>A0A2X4ZND8_LEDLE</name>
<evidence type="ECO:0000256" key="4">
    <source>
        <dbReference type="ARBA" id="ARBA00023136"/>
    </source>
</evidence>
<protein>
    <submittedName>
        <fullName evidence="7">Uncharacterized conserved protein</fullName>
    </submittedName>
</protein>
<evidence type="ECO:0000313" key="7">
    <source>
        <dbReference type="EMBL" id="SQI61924.1"/>
    </source>
</evidence>
<dbReference type="KEGG" id="blen:NCTC4824_03492"/>
<dbReference type="AlphaFoldDB" id="A0A2X4ZND8"/>
<keyword evidence="8" id="KW-1185">Reference proteome</keyword>
<feature type="domain" description="DUF1232" evidence="6">
    <location>
        <begin position="68"/>
        <end position="102"/>
    </location>
</feature>
<dbReference type="EMBL" id="LS483476">
    <property type="protein sequence ID" value="SQI61924.1"/>
    <property type="molecule type" value="Genomic_DNA"/>
</dbReference>
<dbReference type="STRING" id="1348624.GCA_001591545_02289"/>
<evidence type="ECO:0000259" key="6">
    <source>
        <dbReference type="Pfam" id="PF06803"/>
    </source>
</evidence>
<evidence type="ECO:0000256" key="5">
    <source>
        <dbReference type="SAM" id="Phobius"/>
    </source>
</evidence>
<gene>
    <name evidence="7" type="ORF">NCTC4824_03492</name>
</gene>
<dbReference type="GO" id="GO:0012505">
    <property type="term" value="C:endomembrane system"/>
    <property type="evidence" value="ECO:0007669"/>
    <property type="project" value="UniProtKB-SubCell"/>
</dbReference>
<evidence type="ECO:0000313" key="8">
    <source>
        <dbReference type="Proteomes" id="UP000249134"/>
    </source>
</evidence>
<proteinExistence type="predicted"/>
<dbReference type="PIRSF" id="PIRSF031804">
    <property type="entry name" value="UCP031804"/>
    <property type="match status" value="1"/>
</dbReference>
<dbReference type="InterPro" id="IPR010652">
    <property type="entry name" value="DUF1232"/>
</dbReference>
<reference evidence="7 8" key="1">
    <citation type="submission" date="2018-06" db="EMBL/GenBank/DDBJ databases">
        <authorList>
            <consortium name="Pathogen Informatics"/>
            <person name="Doyle S."/>
        </authorList>
    </citation>
    <scope>NUCLEOTIDE SEQUENCE [LARGE SCALE GENOMIC DNA]</scope>
    <source>
        <strain evidence="7 8">NCTC4824</strain>
    </source>
</reference>
<evidence type="ECO:0000256" key="1">
    <source>
        <dbReference type="ARBA" id="ARBA00004127"/>
    </source>
</evidence>
<accession>A0A2X4ZND8</accession>
<dbReference type="Pfam" id="PF06803">
    <property type="entry name" value="DUF1232"/>
    <property type="match status" value="1"/>
</dbReference>
<dbReference type="RefSeq" id="WP_231955842.1">
    <property type="nucleotide sequence ID" value="NZ_CBCSGM010000003.1"/>
</dbReference>
<keyword evidence="2 5" id="KW-0812">Transmembrane</keyword>
<sequence length="137" mass="15669">MKKQQENKIHLEKVNMEESTRNMDKHYSESKFINKIKKTGGKLAQKALYAGLVLFYALKSPKLPQRSRLVIFGALGYFILPIDLVPDFLPIIGLSDDAAILIAALGKLYEAIDEETKEQARKKMRDWFGVDYESEFA</sequence>
<dbReference type="Proteomes" id="UP000249134">
    <property type="component" value="Chromosome 1"/>
</dbReference>